<dbReference type="Proteomes" id="UP000517523">
    <property type="component" value="Unassembled WGS sequence"/>
</dbReference>
<protein>
    <recommendedName>
        <fullName evidence="3">Peptidase</fullName>
    </recommendedName>
</protein>
<evidence type="ECO:0000313" key="1">
    <source>
        <dbReference type="EMBL" id="MBB3131725.1"/>
    </source>
</evidence>
<sequence length="210" mass="24034">MKLADIQGTYEAIFSLGDLCLVSIQLEKYNLRPYAGPLDWMSSYNLSDVNRLLANRFARFMDRNNLVVEKQLSDALYLVMETEYNLGSNHDFFTHANTPDNLAAYPSVKAKYDRRVERFLNKCATSRKTLFIRTEGTFEQAEELRNILSGLVAHEFSILLINHTDTVEGIVETECPVDRVCSLLMPKAGYWKGNDPLWTDLLSNIHLDES</sequence>
<reference evidence="1 2" key="1">
    <citation type="submission" date="2020-08" db="EMBL/GenBank/DDBJ databases">
        <title>Genomic Encyclopedia of Type Strains, Phase III (KMG-III): the genomes of soil and plant-associated and newly described type strains.</title>
        <authorList>
            <person name="Whitman W."/>
        </authorList>
    </citation>
    <scope>NUCLEOTIDE SEQUENCE [LARGE SCALE GENOMIC DNA]</scope>
    <source>
        <strain evidence="1 2">CECT 5831</strain>
    </source>
</reference>
<organism evidence="1 2">
    <name type="scientific">Paenibacillus rhizosphaerae</name>
    <dbReference type="NCBI Taxonomy" id="297318"/>
    <lineage>
        <taxon>Bacteria</taxon>
        <taxon>Bacillati</taxon>
        <taxon>Bacillota</taxon>
        <taxon>Bacilli</taxon>
        <taxon>Bacillales</taxon>
        <taxon>Paenibacillaceae</taxon>
        <taxon>Paenibacillus</taxon>
    </lineage>
</organism>
<dbReference type="Pfam" id="PF08795">
    <property type="entry name" value="DUF1796"/>
    <property type="match status" value="1"/>
</dbReference>
<name>A0A839TXW7_9BACL</name>
<dbReference type="InterPro" id="IPR014903">
    <property type="entry name" value="DUF1796"/>
</dbReference>
<evidence type="ECO:0000313" key="2">
    <source>
        <dbReference type="Proteomes" id="UP000517523"/>
    </source>
</evidence>
<evidence type="ECO:0008006" key="3">
    <source>
        <dbReference type="Google" id="ProtNLM"/>
    </source>
</evidence>
<dbReference type="EMBL" id="JACHXJ010000007">
    <property type="protein sequence ID" value="MBB3131725.1"/>
    <property type="molecule type" value="Genomic_DNA"/>
</dbReference>
<proteinExistence type="predicted"/>
<accession>A0A839TXW7</accession>
<gene>
    <name evidence="1" type="ORF">FHS19_006448</name>
</gene>
<comment type="caution">
    <text evidence="1">The sequence shown here is derived from an EMBL/GenBank/DDBJ whole genome shotgun (WGS) entry which is preliminary data.</text>
</comment>
<dbReference type="RefSeq" id="WP_183586957.1">
    <property type="nucleotide sequence ID" value="NZ_JACHXJ010000007.1"/>
</dbReference>
<dbReference type="AlphaFoldDB" id="A0A839TXW7"/>